<organism evidence="6 7">
    <name type="scientific">Streptomyces beijiangensis</name>
    <dbReference type="NCBI Taxonomy" id="163361"/>
    <lineage>
        <taxon>Bacteria</taxon>
        <taxon>Bacillati</taxon>
        <taxon>Actinomycetota</taxon>
        <taxon>Actinomycetes</taxon>
        <taxon>Kitasatosporales</taxon>
        <taxon>Streptomycetaceae</taxon>
        <taxon>Streptomyces</taxon>
    </lineage>
</organism>
<dbReference type="GO" id="GO:0005524">
    <property type="term" value="F:ATP binding"/>
    <property type="evidence" value="ECO:0007669"/>
    <property type="project" value="UniProtKB-UniRule"/>
</dbReference>
<accession>A0A939FA69</accession>
<reference evidence="6" key="1">
    <citation type="submission" date="2021-03" db="EMBL/GenBank/DDBJ databases">
        <title>Streptomyces poriferae sp. nov., a novel marine sponge-derived Actinobacteria species with anti-MRSA activity.</title>
        <authorList>
            <person name="Sandoval-Powers M."/>
            <person name="Kralova S."/>
            <person name="Nguyen G.-S."/>
            <person name="Fawwal D."/>
            <person name="Degnes K."/>
            <person name="Klinkenberg G."/>
            <person name="Sletta H."/>
            <person name="Wentzel A."/>
            <person name="Liles M.R."/>
        </authorList>
    </citation>
    <scope>NUCLEOTIDE SEQUENCE</scope>
    <source>
        <strain evidence="6">DSM 41794</strain>
    </source>
</reference>
<evidence type="ECO:0000313" key="7">
    <source>
        <dbReference type="Proteomes" id="UP000664167"/>
    </source>
</evidence>
<dbReference type="PROSITE" id="PS50975">
    <property type="entry name" value="ATP_GRASP"/>
    <property type="match status" value="1"/>
</dbReference>
<dbReference type="InterPro" id="IPR052032">
    <property type="entry name" value="ATP-dep_AA_Ligase"/>
</dbReference>
<dbReference type="Pfam" id="PF13535">
    <property type="entry name" value="ATP-grasp_4"/>
    <property type="match status" value="1"/>
</dbReference>
<dbReference type="GO" id="GO:0046872">
    <property type="term" value="F:metal ion binding"/>
    <property type="evidence" value="ECO:0007669"/>
    <property type="project" value="InterPro"/>
</dbReference>
<keyword evidence="3 4" id="KW-0067">ATP-binding</keyword>
<keyword evidence="7" id="KW-1185">Reference proteome</keyword>
<dbReference type="GO" id="GO:0016874">
    <property type="term" value="F:ligase activity"/>
    <property type="evidence" value="ECO:0007669"/>
    <property type="project" value="UniProtKB-KW"/>
</dbReference>
<dbReference type="SUPFAM" id="SSF56059">
    <property type="entry name" value="Glutathione synthetase ATP-binding domain-like"/>
    <property type="match status" value="1"/>
</dbReference>
<name>A0A939FA69_9ACTN</name>
<dbReference type="PANTHER" id="PTHR43585">
    <property type="entry name" value="FUMIPYRROLE BIOSYNTHESIS PROTEIN C"/>
    <property type="match status" value="1"/>
</dbReference>
<dbReference type="EMBL" id="JAFLRJ010000201">
    <property type="protein sequence ID" value="MBO0514358.1"/>
    <property type="molecule type" value="Genomic_DNA"/>
</dbReference>
<feature type="domain" description="ATP-grasp" evidence="5">
    <location>
        <begin position="112"/>
        <end position="313"/>
    </location>
</feature>
<gene>
    <name evidence="6" type="ORF">J0695_21555</name>
</gene>
<proteinExistence type="predicted"/>
<evidence type="ECO:0000256" key="2">
    <source>
        <dbReference type="ARBA" id="ARBA00022741"/>
    </source>
</evidence>
<dbReference type="PANTHER" id="PTHR43585:SF2">
    <property type="entry name" value="ATP-GRASP ENZYME FSQD"/>
    <property type="match status" value="1"/>
</dbReference>
<dbReference type="InterPro" id="IPR011761">
    <property type="entry name" value="ATP-grasp"/>
</dbReference>
<dbReference type="Gene3D" id="3.30.470.20">
    <property type="entry name" value="ATP-grasp fold, B domain"/>
    <property type="match status" value="1"/>
</dbReference>
<dbReference type="Proteomes" id="UP000664167">
    <property type="component" value="Unassembled WGS sequence"/>
</dbReference>
<dbReference type="AlphaFoldDB" id="A0A939FA69"/>
<evidence type="ECO:0000259" key="5">
    <source>
        <dbReference type="PROSITE" id="PS50975"/>
    </source>
</evidence>
<protein>
    <submittedName>
        <fullName evidence="6">ATP-grasp domain-containing protein</fullName>
    </submittedName>
</protein>
<keyword evidence="2 4" id="KW-0547">Nucleotide-binding</keyword>
<evidence type="ECO:0000256" key="3">
    <source>
        <dbReference type="ARBA" id="ARBA00022840"/>
    </source>
</evidence>
<evidence type="ECO:0000313" key="6">
    <source>
        <dbReference type="EMBL" id="MBO0514358.1"/>
    </source>
</evidence>
<dbReference type="RefSeq" id="WP_206963762.1">
    <property type="nucleotide sequence ID" value="NZ_BAAAJJ010000019.1"/>
</dbReference>
<sequence length="412" mass="45028">MDRIAVVYDLGSAGVMDIAAALENFATPVFVCPDSTDPSQPKELMNEFGILCDITGLDLGQAVERIRDYNPKGIVTFSEHQLGHTADLAQELGLAFHSPHTVQYLTQKHVQRTILNSIGASSVMTRIVEDKESALRAFEEVGAPSVLKPNQGSGSRSTYPIRSVEDLVRACGEIFPRSALGRSELFVLEQEMDGVAPGAAWGDYVSVETAVHDHEITHLEVTGKFPLAEPFRETGSFMPAALSMAEREDVLEVASLALKALGVRHGVCHTEVKLTERGPQVIEVNGRLGGRVHELLADSKGINAIEIAVRIAMGDTGIMRNVGASPRRRVSFLYAKLPPLEATRMVRIEGTGNLQLRPEISRVIVHQEPGHNLDWRDGRLGNTYVCYGATQTHEDLSSLIADIEETVRVTYE</sequence>
<evidence type="ECO:0000256" key="1">
    <source>
        <dbReference type="ARBA" id="ARBA00022598"/>
    </source>
</evidence>
<comment type="caution">
    <text evidence="6">The sequence shown here is derived from an EMBL/GenBank/DDBJ whole genome shotgun (WGS) entry which is preliminary data.</text>
</comment>
<evidence type="ECO:0000256" key="4">
    <source>
        <dbReference type="PROSITE-ProRule" id="PRU00409"/>
    </source>
</evidence>
<keyword evidence="1" id="KW-0436">Ligase</keyword>